<name>A0ABU6JAF1_9BURK</name>
<reference evidence="2 3" key="1">
    <citation type="submission" date="2023-10" db="EMBL/GenBank/DDBJ databases">
        <title>Noviherbaspirillum sp. CPCC 100848 genome assembly.</title>
        <authorList>
            <person name="Li X.Y."/>
            <person name="Fang X.M."/>
        </authorList>
    </citation>
    <scope>NUCLEOTIDE SEQUENCE [LARGE SCALE GENOMIC DNA]</scope>
    <source>
        <strain evidence="2 3">CPCC 100848</strain>
    </source>
</reference>
<dbReference type="EMBL" id="JAWIIV010000011">
    <property type="protein sequence ID" value="MEC4720408.1"/>
    <property type="molecule type" value="Genomic_DNA"/>
</dbReference>
<keyword evidence="1" id="KW-0472">Membrane</keyword>
<dbReference type="Proteomes" id="UP001352263">
    <property type="component" value="Unassembled WGS sequence"/>
</dbReference>
<proteinExistence type="predicted"/>
<gene>
    <name evidence="2" type="ORF">RY831_14695</name>
</gene>
<organism evidence="2 3">
    <name type="scientific">Noviherbaspirillum album</name>
    <dbReference type="NCBI Taxonomy" id="3080276"/>
    <lineage>
        <taxon>Bacteria</taxon>
        <taxon>Pseudomonadati</taxon>
        <taxon>Pseudomonadota</taxon>
        <taxon>Betaproteobacteria</taxon>
        <taxon>Burkholderiales</taxon>
        <taxon>Oxalobacteraceae</taxon>
        <taxon>Noviherbaspirillum</taxon>
    </lineage>
</organism>
<evidence type="ECO:0000256" key="1">
    <source>
        <dbReference type="SAM" id="Phobius"/>
    </source>
</evidence>
<protein>
    <recommendedName>
        <fullName evidence="4">Type 4 fimbrial biogenesis protein PilX N-terminal domain-containing protein</fullName>
    </recommendedName>
</protein>
<accession>A0ABU6JAF1</accession>
<comment type="caution">
    <text evidence="2">The sequence shown here is derived from an EMBL/GenBank/DDBJ whole genome shotgun (WGS) entry which is preliminary data.</text>
</comment>
<keyword evidence="3" id="KW-1185">Reference proteome</keyword>
<sequence length="219" mass="23473">MILRAISVNPRQAGFGGVAVLFVILLMVGIGSALTYIVRGSTQDASPEQARALVGILLKQGVSLKNGYHCFSADGKVLPDDTFFSTPDNYALAQYAPKELLKGTVLQSWTVSGNVRVTARGERVAIAMAVNITDSGCALINFLLHGALPDFVHAYYAYGSEAEIPISLKRVGSIVIPIVGENVGQIRSGTFTSSKPFAWREGCMRSTDGSGPNFYFTYL</sequence>
<keyword evidence="1" id="KW-0812">Transmembrane</keyword>
<feature type="transmembrane region" description="Helical" evidence="1">
    <location>
        <begin position="12"/>
        <end position="38"/>
    </location>
</feature>
<keyword evidence="1" id="KW-1133">Transmembrane helix</keyword>
<evidence type="ECO:0000313" key="3">
    <source>
        <dbReference type="Proteomes" id="UP001352263"/>
    </source>
</evidence>
<evidence type="ECO:0008006" key="4">
    <source>
        <dbReference type="Google" id="ProtNLM"/>
    </source>
</evidence>
<dbReference type="RefSeq" id="WP_326507127.1">
    <property type="nucleotide sequence ID" value="NZ_JAWIIV010000011.1"/>
</dbReference>
<evidence type="ECO:0000313" key="2">
    <source>
        <dbReference type="EMBL" id="MEC4720408.1"/>
    </source>
</evidence>